<dbReference type="InterPro" id="IPR027417">
    <property type="entry name" value="P-loop_NTPase"/>
</dbReference>
<dbReference type="CDD" id="cd06170">
    <property type="entry name" value="LuxR_C_like"/>
    <property type="match status" value="1"/>
</dbReference>
<protein>
    <submittedName>
        <fullName evidence="5">LuxR C-terminal-related transcriptional regulator</fullName>
    </submittedName>
</protein>
<dbReference type="PRINTS" id="PR00038">
    <property type="entry name" value="HTHLUXR"/>
</dbReference>
<sequence>MLTSEPTLTPPPTFAGMPGAQALVSAARTGNPHTLIRGTAGSGKSALIAAIRDDLRAHGIGVATAVAPGTDIEPGCALVIDDAHRLPHSTVDMLASATRRPDITVIVATEPRPSDRTLRSLGDALGDTLALAPLTPRDIVVRAESTLGVRLPLGLAAAIARITGGGVQCVDAALGALARLDQTEPRTQPAVERALDAAVAAHLRARLGELDSDLLCTLAIAALGVGLDATELVRVLSVEPAAAQDLIDRAHGTGLISPTLLRATREPLAAVLGPQRVGRLHADSLRAKLADGTLDLLAARAYGEAGVMDTELADFLCGAAEHAEPRLAATLYAEAVRAGADRAALALRWSEAAALSGDIDTAVGLTDGLLERAADLTDTELAAAVRIAASVAAQQGMLGRSADLYEWLGPHRVGSDAPVAATVLLAAGRPAQADAMTDLQAGAPPTSATAGASLLAQGLRQSIDGQVAIAVNSLTRGLSLSTNGSRSRLLPDSGAAITALAGIACGELAGAQAILQRALDTEPPESITRRRHELLLTWIAMVRGDLDAAATGLDAIPADTELAPRDALFAAALRVGLARRVGDIGALTQSWERAHGVIAEHSVDLFSLLPLGELWLGGARLRDTGRLAHLIEQARDLLARLGEPTLWGSPLHWYGVQAAILAENPAELLPHANALGVAAETSPYAAGLATAGRAWLRVLQGEIDATVVEQSARTLDRIGLPWDGARLASEAALRASDTRTATTLLQVARSLRPAASSTPGAVAGTERELSAGLTDREAEVANLLVMGLTYRDIGARLFISAKTVEHHVARIRRRLDAASRADMLSMLRAMGHGAEG</sequence>
<dbReference type="PROSITE" id="PS00622">
    <property type="entry name" value="HTH_LUXR_1"/>
    <property type="match status" value="1"/>
</dbReference>
<organism evidence="5 6">
    <name type="scientific">Rhodococcus daqingensis</name>
    <dbReference type="NCBI Taxonomy" id="2479363"/>
    <lineage>
        <taxon>Bacteria</taxon>
        <taxon>Bacillati</taxon>
        <taxon>Actinomycetota</taxon>
        <taxon>Actinomycetes</taxon>
        <taxon>Mycobacteriales</taxon>
        <taxon>Nocardiaceae</taxon>
        <taxon>Rhodococcus</taxon>
    </lineage>
</organism>
<evidence type="ECO:0000256" key="1">
    <source>
        <dbReference type="ARBA" id="ARBA00023015"/>
    </source>
</evidence>
<dbReference type="SUPFAM" id="SSF52540">
    <property type="entry name" value="P-loop containing nucleoside triphosphate hydrolases"/>
    <property type="match status" value="1"/>
</dbReference>
<dbReference type="RefSeq" id="WP_378400609.1">
    <property type="nucleotide sequence ID" value="NZ_JBHTCS010000001.1"/>
</dbReference>
<dbReference type="PROSITE" id="PS50043">
    <property type="entry name" value="HTH_LUXR_2"/>
    <property type="match status" value="1"/>
</dbReference>
<dbReference type="PANTHER" id="PTHR44688">
    <property type="entry name" value="DNA-BINDING TRANSCRIPTIONAL ACTIVATOR DEVR_DOSR"/>
    <property type="match status" value="1"/>
</dbReference>
<dbReference type="Gene3D" id="1.10.10.10">
    <property type="entry name" value="Winged helix-like DNA-binding domain superfamily/Winged helix DNA-binding domain"/>
    <property type="match status" value="1"/>
</dbReference>
<comment type="caution">
    <text evidence="5">The sequence shown here is derived from an EMBL/GenBank/DDBJ whole genome shotgun (WGS) entry which is preliminary data.</text>
</comment>
<dbReference type="Pfam" id="PF00196">
    <property type="entry name" value="GerE"/>
    <property type="match status" value="1"/>
</dbReference>
<keyword evidence="1" id="KW-0805">Transcription regulation</keyword>
<keyword evidence="2" id="KW-0238">DNA-binding</keyword>
<proteinExistence type="predicted"/>
<keyword evidence="6" id="KW-1185">Reference proteome</keyword>
<dbReference type="SUPFAM" id="SSF46894">
    <property type="entry name" value="C-terminal effector domain of the bipartite response regulators"/>
    <property type="match status" value="1"/>
</dbReference>
<name>A0ABW2RRK8_9NOCA</name>
<evidence type="ECO:0000256" key="3">
    <source>
        <dbReference type="ARBA" id="ARBA00023163"/>
    </source>
</evidence>
<evidence type="ECO:0000313" key="6">
    <source>
        <dbReference type="Proteomes" id="UP001596484"/>
    </source>
</evidence>
<keyword evidence="3" id="KW-0804">Transcription</keyword>
<evidence type="ECO:0000259" key="4">
    <source>
        <dbReference type="PROSITE" id="PS50043"/>
    </source>
</evidence>
<dbReference type="PANTHER" id="PTHR44688:SF16">
    <property type="entry name" value="DNA-BINDING TRANSCRIPTIONAL ACTIVATOR DEVR_DOSR"/>
    <property type="match status" value="1"/>
</dbReference>
<dbReference type="EMBL" id="JBHTCS010000001">
    <property type="protein sequence ID" value="MFC7446442.1"/>
    <property type="molecule type" value="Genomic_DNA"/>
</dbReference>
<reference evidence="6" key="1">
    <citation type="journal article" date="2019" name="Int. J. Syst. Evol. Microbiol.">
        <title>The Global Catalogue of Microorganisms (GCM) 10K type strain sequencing project: providing services to taxonomists for standard genome sequencing and annotation.</title>
        <authorList>
            <consortium name="The Broad Institute Genomics Platform"/>
            <consortium name="The Broad Institute Genome Sequencing Center for Infectious Disease"/>
            <person name="Wu L."/>
            <person name="Ma J."/>
        </authorList>
    </citation>
    <scope>NUCLEOTIDE SEQUENCE [LARGE SCALE GENOMIC DNA]</scope>
    <source>
        <strain evidence="6">ICMP 19430</strain>
    </source>
</reference>
<dbReference type="Proteomes" id="UP001596484">
    <property type="component" value="Unassembled WGS sequence"/>
</dbReference>
<evidence type="ECO:0000313" key="5">
    <source>
        <dbReference type="EMBL" id="MFC7446442.1"/>
    </source>
</evidence>
<feature type="domain" description="HTH luxR-type" evidence="4">
    <location>
        <begin position="766"/>
        <end position="831"/>
    </location>
</feature>
<accession>A0ABW2RRK8</accession>
<dbReference type="InterPro" id="IPR016032">
    <property type="entry name" value="Sig_transdc_resp-reg_C-effctor"/>
</dbReference>
<dbReference type="SMART" id="SM00421">
    <property type="entry name" value="HTH_LUXR"/>
    <property type="match status" value="1"/>
</dbReference>
<evidence type="ECO:0000256" key="2">
    <source>
        <dbReference type="ARBA" id="ARBA00023125"/>
    </source>
</evidence>
<dbReference type="InterPro" id="IPR036388">
    <property type="entry name" value="WH-like_DNA-bd_sf"/>
</dbReference>
<gene>
    <name evidence="5" type="ORF">ACFQS9_00910</name>
</gene>
<dbReference type="InterPro" id="IPR000792">
    <property type="entry name" value="Tscrpt_reg_LuxR_C"/>
</dbReference>